<evidence type="ECO:0000313" key="3">
    <source>
        <dbReference type="Proteomes" id="UP000279741"/>
    </source>
</evidence>
<protein>
    <recommendedName>
        <fullName evidence="1">dATP/dGTP diphosphohydrolase N-terminal domain-containing protein</fullName>
    </recommendedName>
</protein>
<dbReference type="GeneID" id="55008596"/>
<keyword evidence="3" id="KW-1185">Reference proteome</keyword>
<evidence type="ECO:0000313" key="2">
    <source>
        <dbReference type="EMBL" id="AZF94918.1"/>
    </source>
</evidence>
<sequence>MNCTCDICTPVWGIHAHDCPMNPMSELPTGVKYDQDKPRMDLLVLDCPRALREVSAVMGYGAKKYSEDNWLRVPDASKRYMAAALRHLTAHTSGEELDPESGYSHLAHFASCALFILELEMRKCMLASEKVD</sequence>
<dbReference type="InterPro" id="IPR044038">
    <property type="entry name" value="dATP/dGTP_diPOhydrolase_N"/>
</dbReference>
<proteinExistence type="predicted"/>
<dbReference type="Proteomes" id="UP000279741">
    <property type="component" value="Segment"/>
</dbReference>
<name>A0A3G8FJC2_9CAUD</name>
<feature type="domain" description="dATP/dGTP diphosphohydrolase N-terminal" evidence="1">
    <location>
        <begin position="29"/>
        <end position="123"/>
    </location>
</feature>
<dbReference type="RefSeq" id="YP_009817277.1">
    <property type="nucleotide sequence ID" value="NC_048119.1"/>
</dbReference>
<dbReference type="EMBL" id="MK095209">
    <property type="protein sequence ID" value="AZF94918.1"/>
    <property type="molecule type" value="Genomic_DNA"/>
</dbReference>
<accession>A0A3G8FJC2</accession>
<organism evidence="2 3">
    <name type="scientific">Pectobacterium phage Phoria</name>
    <dbReference type="NCBI Taxonomy" id="2489634"/>
    <lineage>
        <taxon>Viruses</taxon>
        <taxon>Duplodnaviria</taxon>
        <taxon>Heunggongvirae</taxon>
        <taxon>Uroviricota</taxon>
        <taxon>Caudoviricetes</taxon>
        <taxon>Autographivirales</taxon>
        <taxon>Autoscriptoviridae</taxon>
        <taxon>Corkvirinae</taxon>
        <taxon>Phimunavirus</taxon>
        <taxon>Phimunavirus phoria</taxon>
    </lineage>
</organism>
<evidence type="ECO:0000259" key="1">
    <source>
        <dbReference type="Pfam" id="PF18909"/>
    </source>
</evidence>
<dbReference type="Pfam" id="PF18909">
    <property type="entry name" value="dGTP_diPhyd_N"/>
    <property type="match status" value="1"/>
</dbReference>
<dbReference type="KEGG" id="vg:55008596"/>
<reference evidence="2 3" key="1">
    <citation type="submission" date="2018-10" db="EMBL/GenBank/DDBJ databases">
        <title>A novel 6-phage cocktail reduces Pectobacterium atrosepticum soft rot infection in potato tubers under simulated storage conditions.</title>
        <authorList>
            <person name="Carstens A.B."/>
        </authorList>
    </citation>
    <scope>NUCLEOTIDE SEQUENCE [LARGE SCALE GENOMIC DNA]</scope>
</reference>